<protein>
    <submittedName>
        <fullName evidence="1">Uncharacterized protein</fullName>
    </submittedName>
</protein>
<dbReference type="Ensembl" id="ENSMUNT00000035087.1">
    <property type="protein sequence ID" value="ENSMUNP00000028283.1"/>
    <property type="gene ID" value="ENSMUNG00000018581.1"/>
</dbReference>
<dbReference type="AlphaFoldDB" id="A0A8V5GVS3"/>
<dbReference type="Gene3D" id="1.10.238.10">
    <property type="entry name" value="EF-hand"/>
    <property type="match status" value="1"/>
</dbReference>
<accession>A0A8V5GVS3</accession>
<dbReference type="PANTHER" id="PTHR11639">
    <property type="entry name" value="S100 CALCIUM-BINDING PROTEIN"/>
    <property type="match status" value="1"/>
</dbReference>
<dbReference type="GO" id="GO:0048471">
    <property type="term" value="C:perinuclear region of cytoplasm"/>
    <property type="evidence" value="ECO:0007669"/>
    <property type="project" value="TreeGrafter"/>
</dbReference>
<dbReference type="Pfam" id="PF01023">
    <property type="entry name" value="S_100"/>
    <property type="match status" value="1"/>
</dbReference>
<dbReference type="GO" id="GO:0005615">
    <property type="term" value="C:extracellular space"/>
    <property type="evidence" value="ECO:0007669"/>
    <property type="project" value="TreeGrafter"/>
</dbReference>
<dbReference type="SUPFAM" id="SSF47473">
    <property type="entry name" value="EF-hand"/>
    <property type="match status" value="1"/>
</dbReference>
<dbReference type="GeneID" id="117438050"/>
<dbReference type="PROSITE" id="PS00018">
    <property type="entry name" value="EF_HAND_1"/>
    <property type="match status" value="1"/>
</dbReference>
<gene>
    <name evidence="1" type="primary">LOC117438050</name>
</gene>
<dbReference type="InterPro" id="IPR013787">
    <property type="entry name" value="S100_Ca-bd_sub"/>
</dbReference>
<evidence type="ECO:0000313" key="1">
    <source>
        <dbReference type="Ensembl" id="ENSMUNP00000028283.1"/>
    </source>
</evidence>
<sequence length="89" mass="10214">MELTQLEEAIEKLVTTFLSCAGQEGSMTPDQFRALVQLQLPSLVQDIPSLEEKMQELDVNKDHELEFSEYWKLMGEVAKAIRREDTGKQ</sequence>
<dbReference type="InterPro" id="IPR011992">
    <property type="entry name" value="EF-hand-dom_pair"/>
</dbReference>
<keyword evidence="2" id="KW-1185">Reference proteome</keyword>
<evidence type="ECO:0000313" key="2">
    <source>
        <dbReference type="Proteomes" id="UP000694405"/>
    </source>
</evidence>
<proteinExistence type="predicted"/>
<dbReference type="RefSeq" id="XP_033929309.1">
    <property type="nucleotide sequence ID" value="XM_034073418.1"/>
</dbReference>
<dbReference type="GO" id="GO:0048306">
    <property type="term" value="F:calcium-dependent protein binding"/>
    <property type="evidence" value="ECO:0007669"/>
    <property type="project" value="TreeGrafter"/>
</dbReference>
<reference evidence="1" key="3">
    <citation type="submission" date="2025-09" db="UniProtKB">
        <authorList>
            <consortium name="Ensembl"/>
        </authorList>
    </citation>
    <scope>IDENTIFICATION</scope>
</reference>
<organism evidence="1 2">
    <name type="scientific">Melopsittacus undulatus</name>
    <name type="common">Budgerigar</name>
    <name type="synonym">Psittacus undulatus</name>
    <dbReference type="NCBI Taxonomy" id="13146"/>
    <lineage>
        <taxon>Eukaryota</taxon>
        <taxon>Metazoa</taxon>
        <taxon>Chordata</taxon>
        <taxon>Craniata</taxon>
        <taxon>Vertebrata</taxon>
        <taxon>Euteleostomi</taxon>
        <taxon>Archelosauria</taxon>
        <taxon>Archosauria</taxon>
        <taxon>Dinosauria</taxon>
        <taxon>Saurischia</taxon>
        <taxon>Theropoda</taxon>
        <taxon>Coelurosauria</taxon>
        <taxon>Aves</taxon>
        <taxon>Neognathae</taxon>
        <taxon>Neoaves</taxon>
        <taxon>Telluraves</taxon>
        <taxon>Australaves</taxon>
        <taxon>Psittaciformes</taxon>
        <taxon>Psittaculidae</taxon>
        <taxon>Melopsittacus</taxon>
    </lineage>
</organism>
<dbReference type="SMART" id="SM01394">
    <property type="entry name" value="S_100"/>
    <property type="match status" value="1"/>
</dbReference>
<reference evidence="1" key="1">
    <citation type="submission" date="2020-03" db="EMBL/GenBank/DDBJ databases">
        <title>Melopsittacus undulatus (budgerigar) genome, bMelUnd1, maternal haplotype with Z.</title>
        <authorList>
            <person name="Gedman G."/>
            <person name="Mountcastle J."/>
            <person name="Haase B."/>
            <person name="Formenti G."/>
            <person name="Wright T."/>
            <person name="Apodaca J."/>
            <person name="Pelan S."/>
            <person name="Chow W."/>
            <person name="Rhie A."/>
            <person name="Howe K."/>
            <person name="Fedrigo O."/>
            <person name="Jarvis E.D."/>
        </authorList>
    </citation>
    <scope>NUCLEOTIDE SEQUENCE [LARGE SCALE GENOMIC DNA]</scope>
</reference>
<name>A0A8V5GVS3_MELUD</name>
<dbReference type="PROSITE" id="PS50222">
    <property type="entry name" value="EF_HAND_2"/>
    <property type="match status" value="1"/>
</dbReference>
<dbReference type="InterPro" id="IPR002048">
    <property type="entry name" value="EF_hand_dom"/>
</dbReference>
<dbReference type="Proteomes" id="UP000694405">
    <property type="component" value="Unassembled WGS sequence"/>
</dbReference>
<dbReference type="GO" id="GO:0005509">
    <property type="term" value="F:calcium ion binding"/>
    <property type="evidence" value="ECO:0007669"/>
    <property type="project" value="InterPro"/>
</dbReference>
<dbReference type="InterPro" id="IPR018247">
    <property type="entry name" value="EF_Hand_1_Ca_BS"/>
</dbReference>
<reference evidence="1" key="2">
    <citation type="submission" date="2025-08" db="UniProtKB">
        <authorList>
            <consortium name="Ensembl"/>
        </authorList>
    </citation>
    <scope>IDENTIFICATION</scope>
</reference>
<dbReference type="PANTHER" id="PTHR11639:SF57">
    <property type="entry name" value="PROTEIN S100-A13"/>
    <property type="match status" value="1"/>
</dbReference>